<gene>
    <name evidence="6" type="ORF">M0811_09575</name>
</gene>
<feature type="transmembrane region" description="Helical" evidence="5">
    <location>
        <begin position="6"/>
        <end position="26"/>
    </location>
</feature>
<dbReference type="AlphaFoldDB" id="A0A9Q0LHZ6"/>
<dbReference type="EMBL" id="JAPDFW010000082">
    <property type="protein sequence ID" value="KAJ5072195.1"/>
    <property type="molecule type" value="Genomic_DNA"/>
</dbReference>
<keyword evidence="4 5" id="KW-0472">Membrane</keyword>
<feature type="transmembrane region" description="Helical" evidence="5">
    <location>
        <begin position="298"/>
        <end position="320"/>
    </location>
</feature>
<evidence type="ECO:0000256" key="2">
    <source>
        <dbReference type="ARBA" id="ARBA00022692"/>
    </source>
</evidence>
<feature type="transmembrane region" description="Helical" evidence="5">
    <location>
        <begin position="112"/>
        <end position="134"/>
    </location>
</feature>
<keyword evidence="7" id="KW-1185">Reference proteome</keyword>
<evidence type="ECO:0000256" key="5">
    <source>
        <dbReference type="SAM" id="Phobius"/>
    </source>
</evidence>
<dbReference type="GO" id="GO:0016020">
    <property type="term" value="C:membrane"/>
    <property type="evidence" value="ECO:0007669"/>
    <property type="project" value="UniProtKB-SubCell"/>
</dbReference>
<accession>A0A9Q0LHZ6</accession>
<organism evidence="6 7">
    <name type="scientific">Anaeramoeba ignava</name>
    <name type="common">Anaerobic marine amoeba</name>
    <dbReference type="NCBI Taxonomy" id="1746090"/>
    <lineage>
        <taxon>Eukaryota</taxon>
        <taxon>Metamonada</taxon>
        <taxon>Anaeramoebidae</taxon>
        <taxon>Anaeramoeba</taxon>
    </lineage>
</organism>
<sequence>MINIILLITMIVLFVLVVIGSLYFLVYFQHEEDKNTAWFPKIVVILGLSLSCFNVLLLPMDVINRNTQGGLNIFIALEIFLMATAGFVLVIIPFSIFYYENVDDGRHPIRRAIIWTFITFFIFALIIILLYLFVGKAEIEVTLLQGGTIPETDPVQTTPCTLNCSRKYGFWDVKVSVVVYIIAILSFAGWLLFMLFGGIGIIAIPLDLILGWVHRPRRIKLEQYARYKTDINRRASDLLLDARKIDESRRIGKGSKMKQRRKYNEFRKAVFFLEEDYKNLNLAYKEFGGSPVKHFLKLLLGIVSLVVSIIWILHIILYMLPKKPISLFMNNYLNSLDDAFSLFGAITYGIFSFYLLWAVVKGNVKFGFRIFFFSVHPMRINGTIMSSLLFNTALILLSSITVSQFCAMAFADYARLTSFDMLYGVQVTNLQGFRVVWKVFTDILMGIIGLTLIILIIKPRDRSKNKILRFHK</sequence>
<feature type="transmembrane region" description="Helical" evidence="5">
    <location>
        <begin position="388"/>
        <end position="411"/>
    </location>
</feature>
<evidence type="ECO:0000256" key="1">
    <source>
        <dbReference type="ARBA" id="ARBA00004141"/>
    </source>
</evidence>
<feature type="transmembrane region" description="Helical" evidence="5">
    <location>
        <begin position="340"/>
        <end position="360"/>
    </location>
</feature>
<evidence type="ECO:0000313" key="6">
    <source>
        <dbReference type="EMBL" id="KAJ5072195.1"/>
    </source>
</evidence>
<feature type="transmembrane region" description="Helical" evidence="5">
    <location>
        <begin position="177"/>
        <end position="210"/>
    </location>
</feature>
<reference evidence="6" key="1">
    <citation type="submission" date="2022-10" db="EMBL/GenBank/DDBJ databases">
        <title>Novel sulphate-reducing endosymbionts in the free-living metamonad Anaeramoeba.</title>
        <authorList>
            <person name="Jerlstrom-Hultqvist J."/>
            <person name="Cepicka I."/>
            <person name="Gallot-Lavallee L."/>
            <person name="Salas-Leiva D."/>
            <person name="Curtis B.A."/>
            <person name="Zahonova K."/>
            <person name="Pipaliya S."/>
            <person name="Dacks J."/>
            <person name="Roger A.J."/>
        </authorList>
    </citation>
    <scope>NUCLEOTIDE SEQUENCE</scope>
    <source>
        <strain evidence="6">BMAN</strain>
    </source>
</reference>
<keyword evidence="2 5" id="KW-0812">Transmembrane</keyword>
<feature type="transmembrane region" description="Helical" evidence="5">
    <location>
        <begin position="38"/>
        <end position="59"/>
    </location>
</feature>
<feature type="transmembrane region" description="Helical" evidence="5">
    <location>
        <begin position="71"/>
        <end position="100"/>
    </location>
</feature>
<dbReference type="Pfam" id="PF04791">
    <property type="entry name" value="LMBR1"/>
    <property type="match status" value="2"/>
</dbReference>
<dbReference type="PANTHER" id="PTHR31652:SF0">
    <property type="entry name" value="LIMR FAMILY PROTEIN DDB_G0283707-RELATED"/>
    <property type="match status" value="1"/>
</dbReference>
<feature type="transmembrane region" description="Helical" evidence="5">
    <location>
        <begin position="435"/>
        <end position="457"/>
    </location>
</feature>
<name>A0A9Q0LHZ6_ANAIG</name>
<proteinExistence type="predicted"/>
<dbReference type="OrthoDB" id="73273at2759"/>
<dbReference type="OMA" id="KSAMCWV"/>
<protein>
    <submittedName>
        <fullName evidence="6">Limr family protein -related</fullName>
    </submittedName>
</protein>
<comment type="caution">
    <text evidence="6">The sequence shown here is derived from an EMBL/GenBank/DDBJ whole genome shotgun (WGS) entry which is preliminary data.</text>
</comment>
<evidence type="ECO:0000313" key="7">
    <source>
        <dbReference type="Proteomes" id="UP001149090"/>
    </source>
</evidence>
<comment type="subcellular location">
    <subcellularLocation>
        <location evidence="1">Membrane</location>
        <topology evidence="1">Multi-pass membrane protein</topology>
    </subcellularLocation>
</comment>
<dbReference type="InterPro" id="IPR006876">
    <property type="entry name" value="LMBR1-like_membr_prot"/>
</dbReference>
<dbReference type="PANTHER" id="PTHR31652">
    <property type="entry name" value="LIMR FAMILY PROTEIN DDB_G0283707-RELATED"/>
    <property type="match status" value="1"/>
</dbReference>
<evidence type="ECO:0000256" key="4">
    <source>
        <dbReference type="ARBA" id="ARBA00023136"/>
    </source>
</evidence>
<dbReference type="Proteomes" id="UP001149090">
    <property type="component" value="Unassembled WGS sequence"/>
</dbReference>
<keyword evidence="3 5" id="KW-1133">Transmembrane helix</keyword>
<evidence type="ECO:0000256" key="3">
    <source>
        <dbReference type="ARBA" id="ARBA00022989"/>
    </source>
</evidence>